<proteinExistence type="predicted"/>
<organism evidence="2 3">
    <name type="scientific">Cordylochernes scorpioides</name>
    <dbReference type="NCBI Taxonomy" id="51811"/>
    <lineage>
        <taxon>Eukaryota</taxon>
        <taxon>Metazoa</taxon>
        <taxon>Ecdysozoa</taxon>
        <taxon>Arthropoda</taxon>
        <taxon>Chelicerata</taxon>
        <taxon>Arachnida</taxon>
        <taxon>Pseudoscorpiones</taxon>
        <taxon>Cheliferoidea</taxon>
        <taxon>Chernetidae</taxon>
        <taxon>Cordylochernes</taxon>
    </lineage>
</organism>
<dbReference type="EMBL" id="CP092875">
    <property type="protein sequence ID" value="UYV75868.1"/>
    <property type="molecule type" value="Genomic_DNA"/>
</dbReference>
<dbReference type="PANTHER" id="PTHR46599:SF3">
    <property type="entry name" value="PIGGYBAC TRANSPOSABLE ELEMENT-DERIVED PROTEIN 4"/>
    <property type="match status" value="1"/>
</dbReference>
<evidence type="ECO:0000313" key="3">
    <source>
        <dbReference type="Proteomes" id="UP001235939"/>
    </source>
</evidence>
<name>A0ABY6L7H2_9ARAC</name>
<reference evidence="2 3" key="1">
    <citation type="submission" date="2022-01" db="EMBL/GenBank/DDBJ databases">
        <title>A chromosomal length assembly of Cordylochernes scorpioides.</title>
        <authorList>
            <person name="Zeh D."/>
            <person name="Zeh J."/>
        </authorList>
    </citation>
    <scope>NUCLEOTIDE SEQUENCE [LARGE SCALE GENOMIC DNA]</scope>
    <source>
        <strain evidence="2">IN4F17</strain>
        <tissue evidence="2">Whole Body</tissue>
    </source>
</reference>
<gene>
    <name evidence="2" type="ORF">LAZ67_13001603</name>
</gene>
<dbReference type="InterPro" id="IPR029526">
    <property type="entry name" value="PGBD"/>
</dbReference>
<accession>A0ABY6L7H2</accession>
<evidence type="ECO:0000259" key="1">
    <source>
        <dbReference type="Pfam" id="PF13843"/>
    </source>
</evidence>
<feature type="domain" description="PiggyBac transposable element-derived protein" evidence="1">
    <location>
        <begin position="21"/>
        <end position="187"/>
    </location>
</feature>
<dbReference type="Pfam" id="PF13843">
    <property type="entry name" value="DDE_Tnp_1_7"/>
    <property type="match status" value="1"/>
</dbReference>
<sequence>MPNLESNTGSYVKLKVATPLQFDIYAGKADSTPSSSKGLAFDVVFRLVNNANLLDKGYHIICDNFYTSVDLALDLYARRTYLTGTMKINRRSLPSDPVLLLRWREKRSQKKPVILLSTKMHASSDEVTTASGRSVTIPAMVQEYNKRMGGVDLSDQMLNTYIDERRSLKWWKKVFFSMVFRAMINSYIIYKKLPLTQLIDYTSILR</sequence>
<dbReference type="PANTHER" id="PTHR46599">
    <property type="entry name" value="PIGGYBAC TRANSPOSABLE ELEMENT-DERIVED PROTEIN 4"/>
    <property type="match status" value="1"/>
</dbReference>
<protein>
    <recommendedName>
        <fullName evidence="1">PiggyBac transposable element-derived protein domain-containing protein</fullName>
    </recommendedName>
</protein>
<keyword evidence="3" id="KW-1185">Reference proteome</keyword>
<dbReference type="Proteomes" id="UP001235939">
    <property type="component" value="Chromosome 13"/>
</dbReference>
<evidence type="ECO:0000313" key="2">
    <source>
        <dbReference type="EMBL" id="UYV75868.1"/>
    </source>
</evidence>